<feature type="compositionally biased region" description="Basic and acidic residues" evidence="1">
    <location>
        <begin position="42"/>
        <end position="66"/>
    </location>
</feature>
<evidence type="ECO:0000313" key="3">
    <source>
        <dbReference type="Proteomes" id="UP000077271"/>
    </source>
</evidence>
<organism evidence="2 3">
    <name type="scientific">Domibacillus aminovorans</name>
    <dbReference type="NCBI Taxonomy" id="29332"/>
    <lineage>
        <taxon>Bacteria</taxon>
        <taxon>Bacillati</taxon>
        <taxon>Bacillota</taxon>
        <taxon>Bacilli</taxon>
        <taxon>Bacillales</taxon>
        <taxon>Bacillaceae</taxon>
        <taxon>Domibacillus</taxon>
    </lineage>
</organism>
<protein>
    <submittedName>
        <fullName evidence="2">Uncharacterized protein</fullName>
    </submittedName>
</protein>
<feature type="region of interest" description="Disordered" evidence="1">
    <location>
        <begin position="42"/>
        <end position="73"/>
    </location>
</feature>
<evidence type="ECO:0000256" key="1">
    <source>
        <dbReference type="SAM" id="MobiDB-lite"/>
    </source>
</evidence>
<dbReference type="Proteomes" id="UP000077271">
    <property type="component" value="Unassembled WGS sequence"/>
</dbReference>
<dbReference type="RefSeq" id="WP_063974727.1">
    <property type="nucleotide sequence ID" value="NZ_LQWZ01000012.1"/>
</dbReference>
<name>A0A177KWS7_9BACI</name>
<sequence length="73" mass="8357">MTHYALFGVLFCFLTDCVVVTDLQSHTYFCNQRSERDESKFERVAGAMEERPSESETRTEERKASTEEAGEAV</sequence>
<dbReference type="EMBL" id="LQWZ01000012">
    <property type="protein sequence ID" value="OAH57773.1"/>
    <property type="molecule type" value="Genomic_DNA"/>
</dbReference>
<proteinExistence type="predicted"/>
<dbReference type="AlphaFoldDB" id="A0A177KWS7"/>
<accession>A0A177KWS7</accession>
<evidence type="ECO:0000313" key="2">
    <source>
        <dbReference type="EMBL" id="OAH57773.1"/>
    </source>
</evidence>
<gene>
    <name evidence="2" type="ORF">AWH48_01775</name>
</gene>
<comment type="caution">
    <text evidence="2">The sequence shown here is derived from an EMBL/GenBank/DDBJ whole genome shotgun (WGS) entry which is preliminary data.</text>
</comment>
<reference evidence="2 3" key="1">
    <citation type="submission" date="2016-01" db="EMBL/GenBank/DDBJ databases">
        <title>Investigation of taxonomic status of Bacillus aminovorans.</title>
        <authorList>
            <person name="Verma A."/>
            <person name="Pal Y."/>
            <person name="Krishnamurthi S."/>
        </authorList>
    </citation>
    <scope>NUCLEOTIDE SEQUENCE [LARGE SCALE GENOMIC DNA]</scope>
    <source>
        <strain evidence="2 3">DSM 4337</strain>
    </source>
</reference>